<dbReference type="EC" id="3.1.3.25" evidence="5"/>
<evidence type="ECO:0000256" key="1">
    <source>
        <dbReference type="ARBA" id="ARBA00001033"/>
    </source>
</evidence>
<gene>
    <name evidence="6" type="ORF">PV361_00765</name>
</gene>
<organism evidence="6 7">
    <name type="scientific">Peptoniphilus grossensis</name>
    <dbReference type="NCBI Taxonomy" id="1465756"/>
    <lineage>
        <taxon>Bacteria</taxon>
        <taxon>Bacillati</taxon>
        <taxon>Bacillota</taxon>
        <taxon>Tissierellia</taxon>
        <taxon>Tissierellales</taxon>
        <taxon>Peptoniphilaceae</taxon>
        <taxon>Peptoniphilus</taxon>
    </lineage>
</organism>
<evidence type="ECO:0000313" key="6">
    <source>
        <dbReference type="EMBL" id="MEF3317234.1"/>
    </source>
</evidence>
<dbReference type="Pfam" id="PF00459">
    <property type="entry name" value="Inositol_P"/>
    <property type="match status" value="1"/>
</dbReference>
<dbReference type="Gene3D" id="3.30.540.10">
    <property type="entry name" value="Fructose-1,6-Bisphosphatase, subunit A, domain 1"/>
    <property type="match status" value="1"/>
</dbReference>
<dbReference type="InterPro" id="IPR020550">
    <property type="entry name" value="Inositol_monophosphatase_CS"/>
</dbReference>
<dbReference type="SUPFAM" id="SSF56655">
    <property type="entry name" value="Carbohydrate phosphatase"/>
    <property type="match status" value="1"/>
</dbReference>
<proteinExistence type="inferred from homology"/>
<dbReference type="PANTHER" id="PTHR20854">
    <property type="entry name" value="INOSITOL MONOPHOSPHATASE"/>
    <property type="match status" value="1"/>
</dbReference>
<protein>
    <recommendedName>
        <fullName evidence="5">Inositol-1-monophosphatase</fullName>
        <ecNumber evidence="5">3.1.3.25</ecNumber>
    </recommendedName>
</protein>
<dbReference type="InterPro" id="IPR033942">
    <property type="entry name" value="IMPase"/>
</dbReference>
<evidence type="ECO:0000313" key="7">
    <source>
        <dbReference type="Proteomes" id="UP001328425"/>
    </source>
</evidence>
<dbReference type="CDD" id="cd01639">
    <property type="entry name" value="IMPase"/>
    <property type="match status" value="1"/>
</dbReference>
<keyword evidence="5" id="KW-0378">Hydrolase</keyword>
<comment type="caution">
    <text evidence="6">The sequence shown here is derived from an EMBL/GenBank/DDBJ whole genome shotgun (WGS) entry which is preliminary data.</text>
</comment>
<dbReference type="Gene3D" id="3.40.190.80">
    <property type="match status" value="1"/>
</dbReference>
<sequence length="259" mass="28887">MLNYPKILEKIEKLMKEAGEIFFALDPKNNFEMKGRNDFVTEVDFEVQEFLEKNLLDLIEGSNLLAEEKGKSSEDLRDYTWVLDPVDGTTNLVHGFNHSVISLALLVKSEIVLGAIYDPFRDEFFSAIKGQGAKLNGGEIKVSPDKKFSDTLIGAGTGGGRAGRSDETFEMLRFIFDRTNGIRRLGTAALEMCYAACGRYDAFIDDALNLWDYAAGSLIVREAGGIVINMHGEEVHCERHGGIICGNRLAVEELKRFIY</sequence>
<evidence type="ECO:0000256" key="3">
    <source>
        <dbReference type="ARBA" id="ARBA00022723"/>
    </source>
</evidence>
<dbReference type="Proteomes" id="UP001328425">
    <property type="component" value="Unassembled WGS sequence"/>
</dbReference>
<evidence type="ECO:0000256" key="5">
    <source>
        <dbReference type="RuleBase" id="RU364068"/>
    </source>
</evidence>
<dbReference type="InterPro" id="IPR000760">
    <property type="entry name" value="Inositol_monophosphatase-like"/>
</dbReference>
<keyword evidence="3 5" id="KW-0479">Metal-binding</keyword>
<name>A0ABU7X7K2_9FIRM</name>
<keyword evidence="4 5" id="KW-0460">Magnesium</keyword>
<dbReference type="RefSeq" id="WP_332086571.1">
    <property type="nucleotide sequence ID" value="NZ_JARBCY010000007.1"/>
</dbReference>
<dbReference type="PANTHER" id="PTHR20854:SF4">
    <property type="entry name" value="INOSITOL-1-MONOPHOSPHATASE-RELATED"/>
    <property type="match status" value="1"/>
</dbReference>
<evidence type="ECO:0000256" key="2">
    <source>
        <dbReference type="ARBA" id="ARBA00001946"/>
    </source>
</evidence>
<evidence type="ECO:0000256" key="4">
    <source>
        <dbReference type="ARBA" id="ARBA00022842"/>
    </source>
</evidence>
<reference evidence="6 7" key="1">
    <citation type="submission" date="2022-11" db="EMBL/GenBank/DDBJ databases">
        <title>The First Case of Preauricular Fistular Abscess Caused by Peptoniphilus grossensis.</title>
        <authorList>
            <person name="Byun J.-H."/>
        </authorList>
    </citation>
    <scope>NUCLEOTIDE SEQUENCE [LARGE SCALE GENOMIC DNA]</scope>
    <source>
        <strain evidence="6 7">GYB008</strain>
    </source>
</reference>
<dbReference type="EMBL" id="JARBCY010000007">
    <property type="protein sequence ID" value="MEF3317234.1"/>
    <property type="molecule type" value="Genomic_DNA"/>
</dbReference>
<keyword evidence="7" id="KW-1185">Reference proteome</keyword>
<dbReference type="PRINTS" id="PR00377">
    <property type="entry name" value="IMPHPHTASES"/>
</dbReference>
<comment type="cofactor">
    <cofactor evidence="2 5">
        <name>Mg(2+)</name>
        <dbReference type="ChEBI" id="CHEBI:18420"/>
    </cofactor>
</comment>
<accession>A0ABU7X7K2</accession>
<comment type="similarity">
    <text evidence="5">Belongs to the inositol monophosphatase superfamily.</text>
</comment>
<dbReference type="PROSITE" id="PS00630">
    <property type="entry name" value="IMP_2"/>
    <property type="match status" value="1"/>
</dbReference>
<comment type="catalytic activity">
    <reaction evidence="1 5">
        <text>a myo-inositol phosphate + H2O = myo-inositol + phosphate</text>
        <dbReference type="Rhea" id="RHEA:24056"/>
        <dbReference type="ChEBI" id="CHEBI:15377"/>
        <dbReference type="ChEBI" id="CHEBI:17268"/>
        <dbReference type="ChEBI" id="CHEBI:43474"/>
        <dbReference type="ChEBI" id="CHEBI:84139"/>
        <dbReference type="EC" id="3.1.3.25"/>
    </reaction>
</comment>